<proteinExistence type="predicted"/>
<name>A0A2P2NGZ5_RHIMU</name>
<accession>A0A2P2NGZ5</accession>
<evidence type="ECO:0000313" key="1">
    <source>
        <dbReference type="EMBL" id="MBX41755.1"/>
    </source>
</evidence>
<dbReference type="EMBL" id="GGEC01061271">
    <property type="protein sequence ID" value="MBX41755.1"/>
    <property type="molecule type" value="Transcribed_RNA"/>
</dbReference>
<dbReference type="AlphaFoldDB" id="A0A2P2NGZ5"/>
<reference evidence="1" key="1">
    <citation type="submission" date="2018-02" db="EMBL/GenBank/DDBJ databases">
        <title>Rhizophora mucronata_Transcriptome.</title>
        <authorList>
            <person name="Meera S.P."/>
            <person name="Sreeshan A."/>
            <person name="Augustine A."/>
        </authorList>
    </citation>
    <scope>NUCLEOTIDE SEQUENCE</scope>
    <source>
        <tissue evidence="1">Leaf</tissue>
    </source>
</reference>
<protein>
    <submittedName>
        <fullName evidence="1">Uncharacterized protein</fullName>
    </submittedName>
</protein>
<organism evidence="1">
    <name type="scientific">Rhizophora mucronata</name>
    <name type="common">Asiatic mangrove</name>
    <dbReference type="NCBI Taxonomy" id="61149"/>
    <lineage>
        <taxon>Eukaryota</taxon>
        <taxon>Viridiplantae</taxon>
        <taxon>Streptophyta</taxon>
        <taxon>Embryophyta</taxon>
        <taxon>Tracheophyta</taxon>
        <taxon>Spermatophyta</taxon>
        <taxon>Magnoliopsida</taxon>
        <taxon>eudicotyledons</taxon>
        <taxon>Gunneridae</taxon>
        <taxon>Pentapetalae</taxon>
        <taxon>rosids</taxon>
        <taxon>fabids</taxon>
        <taxon>Malpighiales</taxon>
        <taxon>Rhizophoraceae</taxon>
        <taxon>Rhizophora</taxon>
    </lineage>
</organism>
<sequence length="26" mass="3071">MCHWFVILADLYNSRTSSLNIRGLLF</sequence>